<evidence type="ECO:0000313" key="1">
    <source>
        <dbReference type="EMBL" id="KAJ4352264.1"/>
    </source>
</evidence>
<dbReference type="GeneID" id="80911141"/>
<evidence type="ECO:0000313" key="2">
    <source>
        <dbReference type="Proteomes" id="UP001140513"/>
    </source>
</evidence>
<proteinExistence type="predicted"/>
<dbReference type="EMBL" id="JAPEUX010000005">
    <property type="protein sequence ID" value="KAJ4352264.1"/>
    <property type="molecule type" value="Genomic_DNA"/>
</dbReference>
<reference evidence="1" key="1">
    <citation type="submission" date="2022-10" db="EMBL/GenBank/DDBJ databases">
        <title>Tapping the CABI collections for fungal endophytes: first genome assemblies for Collariella, Neodidymelliopsis, Ascochyta clinopodiicola, Didymella pomorum, Didymosphaeria variabile, Neocosmospora piperis and Neocucurbitaria cava.</title>
        <authorList>
            <person name="Hill R."/>
        </authorList>
    </citation>
    <scope>NUCLEOTIDE SEQUENCE</scope>
    <source>
        <strain evidence="1">IMI 356815</strain>
    </source>
</reference>
<accession>A0A9W8XJF7</accession>
<keyword evidence="2" id="KW-1185">Reference proteome</keyword>
<name>A0A9W8XJF7_9PLEO</name>
<comment type="caution">
    <text evidence="1">The sequence shown here is derived from an EMBL/GenBank/DDBJ whole genome shotgun (WGS) entry which is preliminary data.</text>
</comment>
<dbReference type="AlphaFoldDB" id="A0A9W8XJF7"/>
<organism evidence="1 2">
    <name type="scientific">Didymosphaeria variabile</name>
    <dbReference type="NCBI Taxonomy" id="1932322"/>
    <lineage>
        <taxon>Eukaryota</taxon>
        <taxon>Fungi</taxon>
        <taxon>Dikarya</taxon>
        <taxon>Ascomycota</taxon>
        <taxon>Pezizomycotina</taxon>
        <taxon>Dothideomycetes</taxon>
        <taxon>Pleosporomycetidae</taxon>
        <taxon>Pleosporales</taxon>
        <taxon>Massarineae</taxon>
        <taxon>Didymosphaeriaceae</taxon>
        <taxon>Didymosphaeria</taxon>
    </lineage>
</organism>
<dbReference type="RefSeq" id="XP_056070620.1">
    <property type="nucleotide sequence ID" value="XM_056216373.1"/>
</dbReference>
<protein>
    <submittedName>
        <fullName evidence="1">Uncharacterized protein</fullName>
    </submittedName>
</protein>
<sequence length="332" mass="36983">MQEKEVLQEVEMQRLGLILYGTGVLADRESHLVRQWLAQCPLGPCGGRGSSECVPQKLDRRLDADEMEKRSLREADVHALRLLLMSPAALMPDEREAVLVWLDACPLQARRAELSPQRYISRSTPPAPTIQRLAPFPACLFPLDPHPVMSPVAAVLLPLMEDTRKCVELKVNRKHRCTVSSLEEPMKGLIAERYPLERAVVIFDPTRLTGEHGLSFGSGRDNDIVLVGSGITSHQFLIAMDPVTRSLTVKNISSDKLDTTTNTTTTATDIFVHDLQRLRTVAPGETKSLEGFMQVAAGEDKRHRFQIFLPPGPADALLERRIDDYLRALPDA</sequence>
<dbReference type="Proteomes" id="UP001140513">
    <property type="component" value="Unassembled WGS sequence"/>
</dbReference>
<gene>
    <name evidence="1" type="ORF">N0V89_007611</name>
</gene>